<sequence>MLLELQRSCIPRAKDAARDPRHGLLGQLRRWPNTLRHLLDICARTAREVAPPWSVLYMLIDEEWLEHGLVGGMSWPVVLWVWDQCALMGWEALAGIAADCVWLLRRQIRRLDKAGGGAEDLRHLLATGLRDVTLPSLQALHSATHRPSDVPGPSADQLPAERAARLRSAAIASAPRPKVAFRIPVAAT</sequence>
<keyword evidence="2" id="KW-1185">Reference proteome</keyword>
<dbReference type="Proteomes" id="UP000013827">
    <property type="component" value="Unassembled WGS sequence"/>
</dbReference>
<evidence type="ECO:0000313" key="2">
    <source>
        <dbReference type="Proteomes" id="UP000013827"/>
    </source>
</evidence>
<dbReference type="GeneID" id="17265010"/>
<reference evidence="2" key="1">
    <citation type="journal article" date="2013" name="Nature">
        <title>Pan genome of the phytoplankton Emiliania underpins its global distribution.</title>
        <authorList>
            <person name="Read B.A."/>
            <person name="Kegel J."/>
            <person name="Klute M.J."/>
            <person name="Kuo A."/>
            <person name="Lefebvre S.C."/>
            <person name="Maumus F."/>
            <person name="Mayer C."/>
            <person name="Miller J."/>
            <person name="Monier A."/>
            <person name="Salamov A."/>
            <person name="Young J."/>
            <person name="Aguilar M."/>
            <person name="Claverie J.M."/>
            <person name="Frickenhaus S."/>
            <person name="Gonzalez K."/>
            <person name="Herman E.K."/>
            <person name="Lin Y.C."/>
            <person name="Napier J."/>
            <person name="Ogata H."/>
            <person name="Sarno A.F."/>
            <person name="Shmutz J."/>
            <person name="Schroeder D."/>
            <person name="de Vargas C."/>
            <person name="Verret F."/>
            <person name="von Dassow P."/>
            <person name="Valentin K."/>
            <person name="Van de Peer Y."/>
            <person name="Wheeler G."/>
            <person name="Dacks J.B."/>
            <person name="Delwiche C.F."/>
            <person name="Dyhrman S.T."/>
            <person name="Glockner G."/>
            <person name="John U."/>
            <person name="Richards T."/>
            <person name="Worden A.Z."/>
            <person name="Zhang X."/>
            <person name="Grigoriev I.V."/>
            <person name="Allen A.E."/>
            <person name="Bidle K."/>
            <person name="Borodovsky M."/>
            <person name="Bowler C."/>
            <person name="Brownlee C."/>
            <person name="Cock J.M."/>
            <person name="Elias M."/>
            <person name="Gladyshev V.N."/>
            <person name="Groth M."/>
            <person name="Guda C."/>
            <person name="Hadaegh A."/>
            <person name="Iglesias-Rodriguez M.D."/>
            <person name="Jenkins J."/>
            <person name="Jones B.M."/>
            <person name="Lawson T."/>
            <person name="Leese F."/>
            <person name="Lindquist E."/>
            <person name="Lobanov A."/>
            <person name="Lomsadze A."/>
            <person name="Malik S.B."/>
            <person name="Marsh M.E."/>
            <person name="Mackinder L."/>
            <person name="Mock T."/>
            <person name="Mueller-Roeber B."/>
            <person name="Pagarete A."/>
            <person name="Parker M."/>
            <person name="Probert I."/>
            <person name="Quesneville H."/>
            <person name="Raines C."/>
            <person name="Rensing S.A."/>
            <person name="Riano-Pachon D.M."/>
            <person name="Richier S."/>
            <person name="Rokitta S."/>
            <person name="Shiraiwa Y."/>
            <person name="Soanes D.M."/>
            <person name="van der Giezen M."/>
            <person name="Wahlund T.M."/>
            <person name="Williams B."/>
            <person name="Wilson W."/>
            <person name="Wolfe G."/>
            <person name="Wurch L.L."/>
        </authorList>
    </citation>
    <scope>NUCLEOTIDE SEQUENCE</scope>
</reference>
<organism evidence="1 2">
    <name type="scientific">Emiliania huxleyi (strain CCMP1516)</name>
    <dbReference type="NCBI Taxonomy" id="280463"/>
    <lineage>
        <taxon>Eukaryota</taxon>
        <taxon>Haptista</taxon>
        <taxon>Haptophyta</taxon>
        <taxon>Prymnesiophyceae</taxon>
        <taxon>Isochrysidales</taxon>
        <taxon>Noelaerhabdaceae</taxon>
        <taxon>Emiliania</taxon>
    </lineage>
</organism>
<dbReference type="AlphaFoldDB" id="A0A0D3J7M4"/>
<reference evidence="1" key="2">
    <citation type="submission" date="2024-10" db="UniProtKB">
        <authorList>
            <consortium name="EnsemblProtists"/>
        </authorList>
    </citation>
    <scope>IDENTIFICATION</scope>
</reference>
<proteinExistence type="predicted"/>
<dbReference type="KEGG" id="ehx:EMIHUDRAFT_209076"/>
<accession>A0A0D3J7M4</accession>
<dbReference type="RefSeq" id="XP_005771938.1">
    <property type="nucleotide sequence ID" value="XM_005771881.1"/>
</dbReference>
<evidence type="ECO:0000313" key="1">
    <source>
        <dbReference type="EnsemblProtists" id="EOD19509"/>
    </source>
</evidence>
<dbReference type="EnsemblProtists" id="EOD19509">
    <property type="protein sequence ID" value="EOD19509"/>
    <property type="gene ID" value="EMIHUDRAFT_209076"/>
</dbReference>
<protein>
    <submittedName>
        <fullName evidence="1">Uncharacterized protein</fullName>
    </submittedName>
</protein>
<name>A0A0D3J7M4_EMIH1</name>
<dbReference type="PaxDb" id="2903-EOD19509"/>
<dbReference type="HOGENOM" id="CLU_1443496_0_0_1"/>